<accession>A0ABT5ELV7</accession>
<dbReference type="RefSeq" id="WP_271918196.1">
    <property type="nucleotide sequence ID" value="NZ_JAQNDO010000001.1"/>
</dbReference>
<dbReference type="EMBL" id="JAQNDO010000001">
    <property type="protein sequence ID" value="MDC0742823.1"/>
    <property type="molecule type" value="Genomic_DNA"/>
</dbReference>
<reference evidence="1 2" key="1">
    <citation type="submission" date="2022-11" db="EMBL/GenBank/DDBJ databases">
        <title>Minimal conservation of predation-associated metabolite biosynthetic gene clusters underscores biosynthetic potential of Myxococcota including descriptions for ten novel species: Archangium lansinium sp. nov., Myxococcus landrumus sp. nov., Nannocystis bai.</title>
        <authorList>
            <person name="Ahearne A."/>
            <person name="Stevens C."/>
            <person name="Dowd S."/>
        </authorList>
    </citation>
    <scope>NUCLEOTIDE SEQUENCE [LARGE SCALE GENOMIC DNA]</scope>
    <source>
        <strain evidence="1 2">RJM3</strain>
    </source>
</reference>
<dbReference type="Proteomes" id="UP001221411">
    <property type="component" value="Unassembled WGS sequence"/>
</dbReference>
<name>A0ABT5ELV7_9BACT</name>
<keyword evidence="2" id="KW-1185">Reference proteome</keyword>
<organism evidence="1 2">
    <name type="scientific">Polyangium mundeleinium</name>
    <dbReference type="NCBI Taxonomy" id="2995306"/>
    <lineage>
        <taxon>Bacteria</taxon>
        <taxon>Pseudomonadati</taxon>
        <taxon>Myxococcota</taxon>
        <taxon>Polyangia</taxon>
        <taxon>Polyangiales</taxon>
        <taxon>Polyangiaceae</taxon>
        <taxon>Polyangium</taxon>
    </lineage>
</organism>
<gene>
    <name evidence="1" type="ORF">POL67_15850</name>
</gene>
<protein>
    <submittedName>
        <fullName evidence="1">Uncharacterized protein</fullName>
    </submittedName>
</protein>
<evidence type="ECO:0000313" key="2">
    <source>
        <dbReference type="Proteomes" id="UP001221411"/>
    </source>
</evidence>
<sequence length="323" mass="36103">MHPDPPAESPYAALHEDLRETIVRSFVDRQAGAAGAEDNLMFGFRDPAPKTAWAALDHLGPMAVNLLVRLFHRIEGIDRTRATFREIQWIRNQWWGGSAGIKVVYRNPAAMRRRLDDLLMGPHGKRVARDAYMGGLEHQLRPAIKLLPRALFRAARAELPDADTWREVDVPLQEGTHFCVGKGDLRGFEQPEGRPAALDDIHLDWTSPVEGVDEPTGRCKYLEPWEGSVMHWVEAKLGHGAPVFTFDVAREAIKRGNELARASARGAGRSRFQDVAARWARDEMAFAVRGRVGYEASKARLDEIERAVRSLDPRGSSVRGAPP</sequence>
<evidence type="ECO:0000313" key="1">
    <source>
        <dbReference type="EMBL" id="MDC0742823.1"/>
    </source>
</evidence>
<proteinExistence type="predicted"/>
<comment type="caution">
    <text evidence="1">The sequence shown here is derived from an EMBL/GenBank/DDBJ whole genome shotgun (WGS) entry which is preliminary data.</text>
</comment>